<dbReference type="EMBL" id="MLJW01008783">
    <property type="protein sequence ID" value="OIQ63695.1"/>
    <property type="molecule type" value="Genomic_DNA"/>
</dbReference>
<gene>
    <name evidence="1" type="ORF">GALL_547650</name>
</gene>
<comment type="caution">
    <text evidence="1">The sequence shown here is derived from an EMBL/GenBank/DDBJ whole genome shotgun (WGS) entry which is preliminary data.</text>
</comment>
<accession>A0A1J5P7D3</accession>
<sequence>MGGMPCQQIQPGLRPFQSIQRHEQITVIAPPIVFTSLMPDDGICAIPAYLTQAPRQHLRTRSAKHMRKAFSMILLIHPIHQDGEFGIPESLQNFEKCLITRLIGNELADEMEFSAPLASQTDALHAQIDQQVRRKQIQNGIHNLTVPNTSYMGNNTEPTIKAIIEPRISVNAGSSNFSARSVDSPTSRL</sequence>
<organism evidence="1">
    <name type="scientific">mine drainage metagenome</name>
    <dbReference type="NCBI Taxonomy" id="410659"/>
    <lineage>
        <taxon>unclassified sequences</taxon>
        <taxon>metagenomes</taxon>
        <taxon>ecological metagenomes</taxon>
    </lineage>
</organism>
<reference evidence="1" key="1">
    <citation type="submission" date="2016-10" db="EMBL/GenBank/DDBJ databases">
        <title>Sequence of Gallionella enrichment culture.</title>
        <authorList>
            <person name="Poehlein A."/>
            <person name="Muehling M."/>
            <person name="Daniel R."/>
        </authorList>
    </citation>
    <scope>NUCLEOTIDE SEQUENCE</scope>
</reference>
<name>A0A1J5P7D3_9ZZZZ</name>
<protein>
    <submittedName>
        <fullName evidence="1">Uncharacterized protein</fullName>
    </submittedName>
</protein>
<evidence type="ECO:0000313" key="1">
    <source>
        <dbReference type="EMBL" id="OIQ63695.1"/>
    </source>
</evidence>
<dbReference type="AlphaFoldDB" id="A0A1J5P7D3"/>
<proteinExistence type="predicted"/>